<dbReference type="PANTHER" id="PTHR43394:SF1">
    <property type="entry name" value="ATP-BINDING CASSETTE SUB-FAMILY B MEMBER 10, MITOCHONDRIAL"/>
    <property type="match status" value="1"/>
</dbReference>
<evidence type="ECO:0000256" key="3">
    <source>
        <dbReference type="ARBA" id="ARBA00022475"/>
    </source>
</evidence>
<comment type="subcellular location">
    <subcellularLocation>
        <location evidence="1">Cell membrane</location>
        <topology evidence="1">Multi-pass membrane protein</topology>
    </subcellularLocation>
</comment>
<dbReference type="OrthoDB" id="9806127at2"/>
<dbReference type="InterPro" id="IPR003593">
    <property type="entry name" value="AAA+_ATPase"/>
</dbReference>
<dbReference type="Proteomes" id="UP000285744">
    <property type="component" value="Unassembled WGS sequence"/>
</dbReference>
<feature type="transmembrane region" description="Helical" evidence="10">
    <location>
        <begin position="68"/>
        <end position="86"/>
    </location>
</feature>
<feature type="transmembrane region" description="Helical" evidence="10">
    <location>
        <begin position="246"/>
        <end position="274"/>
    </location>
</feature>
<evidence type="ECO:0000256" key="6">
    <source>
        <dbReference type="ARBA" id="ARBA00022741"/>
    </source>
</evidence>
<dbReference type="InterPro" id="IPR011527">
    <property type="entry name" value="ABC1_TM_dom"/>
</dbReference>
<gene>
    <name evidence="13" type="ORF">D7I43_22730</name>
</gene>
<evidence type="ECO:0000259" key="11">
    <source>
        <dbReference type="PROSITE" id="PS50893"/>
    </source>
</evidence>
<dbReference type="GO" id="GO:0005886">
    <property type="term" value="C:plasma membrane"/>
    <property type="evidence" value="ECO:0007669"/>
    <property type="project" value="UniProtKB-SubCell"/>
</dbReference>
<name>A0A420EW90_9ACTN</name>
<dbReference type="PANTHER" id="PTHR43394">
    <property type="entry name" value="ATP-DEPENDENT PERMEASE MDL1, MITOCHONDRIAL"/>
    <property type="match status" value="1"/>
</dbReference>
<evidence type="ECO:0000256" key="8">
    <source>
        <dbReference type="ARBA" id="ARBA00022989"/>
    </source>
</evidence>
<keyword evidence="9 10" id="KW-0472">Membrane</keyword>
<feature type="transmembrane region" description="Helical" evidence="10">
    <location>
        <begin position="140"/>
        <end position="162"/>
    </location>
</feature>
<keyword evidence="8 10" id="KW-1133">Transmembrane helix</keyword>
<evidence type="ECO:0000256" key="2">
    <source>
        <dbReference type="ARBA" id="ARBA00022448"/>
    </source>
</evidence>
<reference evidence="13 14" key="1">
    <citation type="journal article" date="2018" name="Int. J. Syst. Evol. Microbiol.">
        <title>Micromonospora globbae sp. nov., an endophytic actinomycete isolated from roots of Globba winitii C. H. Wright.</title>
        <authorList>
            <person name="Kuncharoen N."/>
            <person name="Pittayakhajonwut P."/>
            <person name="Tanasupawat S."/>
        </authorList>
    </citation>
    <scope>NUCLEOTIDE SEQUENCE [LARGE SCALE GENOMIC DNA]</scope>
    <source>
        <strain evidence="13 14">WPS1-2</strain>
    </source>
</reference>
<evidence type="ECO:0000313" key="13">
    <source>
        <dbReference type="EMBL" id="RKF24969.1"/>
    </source>
</evidence>
<dbReference type="SUPFAM" id="SSF90123">
    <property type="entry name" value="ABC transporter transmembrane region"/>
    <property type="match status" value="1"/>
</dbReference>
<protein>
    <submittedName>
        <fullName evidence="13">ABC transporter ATP-binding protein</fullName>
    </submittedName>
</protein>
<dbReference type="Pfam" id="PF00005">
    <property type="entry name" value="ABC_tran"/>
    <property type="match status" value="1"/>
</dbReference>
<accession>A0A420EW90</accession>
<keyword evidence="7 13" id="KW-0067">ATP-binding</keyword>
<keyword evidence="3" id="KW-1003">Cell membrane</keyword>
<dbReference type="GO" id="GO:0005524">
    <property type="term" value="F:ATP binding"/>
    <property type="evidence" value="ECO:0007669"/>
    <property type="project" value="UniProtKB-KW"/>
</dbReference>
<dbReference type="InterPro" id="IPR003439">
    <property type="entry name" value="ABC_transporter-like_ATP-bd"/>
</dbReference>
<dbReference type="EMBL" id="RAQQ01000018">
    <property type="protein sequence ID" value="RKF24969.1"/>
    <property type="molecule type" value="Genomic_DNA"/>
</dbReference>
<dbReference type="RefSeq" id="WP_120330591.1">
    <property type="nucleotide sequence ID" value="NZ_RAQQ01000018.1"/>
</dbReference>
<evidence type="ECO:0000256" key="7">
    <source>
        <dbReference type="ARBA" id="ARBA00022840"/>
    </source>
</evidence>
<evidence type="ECO:0000313" key="14">
    <source>
        <dbReference type="Proteomes" id="UP000285744"/>
    </source>
</evidence>
<dbReference type="InterPro" id="IPR039421">
    <property type="entry name" value="Type_1_exporter"/>
</dbReference>
<dbReference type="CDD" id="cd07346">
    <property type="entry name" value="ABC_6TM_exporters"/>
    <property type="match status" value="1"/>
</dbReference>
<dbReference type="GO" id="GO:0016887">
    <property type="term" value="F:ATP hydrolysis activity"/>
    <property type="evidence" value="ECO:0007669"/>
    <property type="project" value="InterPro"/>
</dbReference>
<feature type="transmembrane region" description="Helical" evidence="10">
    <location>
        <begin position="168"/>
        <end position="187"/>
    </location>
</feature>
<dbReference type="PROSITE" id="PS50929">
    <property type="entry name" value="ABC_TM1F"/>
    <property type="match status" value="1"/>
</dbReference>
<feature type="domain" description="ABC transmembrane type-1" evidence="12">
    <location>
        <begin position="30"/>
        <end position="310"/>
    </location>
</feature>
<dbReference type="InterPro" id="IPR027417">
    <property type="entry name" value="P-loop_NTPase"/>
</dbReference>
<dbReference type="PROSITE" id="PS50893">
    <property type="entry name" value="ABC_TRANSPORTER_2"/>
    <property type="match status" value="1"/>
</dbReference>
<dbReference type="AlphaFoldDB" id="A0A420EW90"/>
<dbReference type="GO" id="GO:0015421">
    <property type="term" value="F:ABC-type oligopeptide transporter activity"/>
    <property type="evidence" value="ECO:0007669"/>
    <property type="project" value="TreeGrafter"/>
</dbReference>
<comment type="caution">
    <text evidence="13">The sequence shown here is derived from an EMBL/GenBank/DDBJ whole genome shotgun (WGS) entry which is preliminary data.</text>
</comment>
<dbReference type="Gene3D" id="1.20.1560.10">
    <property type="entry name" value="ABC transporter type 1, transmembrane domain"/>
    <property type="match status" value="1"/>
</dbReference>
<evidence type="ECO:0000256" key="5">
    <source>
        <dbReference type="ARBA" id="ARBA00022692"/>
    </source>
</evidence>
<evidence type="ECO:0000256" key="9">
    <source>
        <dbReference type="ARBA" id="ARBA00023136"/>
    </source>
</evidence>
<dbReference type="Pfam" id="PF00664">
    <property type="entry name" value="ABC_membrane"/>
    <property type="match status" value="1"/>
</dbReference>
<evidence type="ECO:0000256" key="10">
    <source>
        <dbReference type="SAM" id="Phobius"/>
    </source>
</evidence>
<evidence type="ECO:0000256" key="4">
    <source>
        <dbReference type="ARBA" id="ARBA00022519"/>
    </source>
</evidence>
<keyword evidence="6" id="KW-0547">Nucleotide-binding</keyword>
<keyword evidence="5 10" id="KW-0812">Transmembrane</keyword>
<organism evidence="13 14">
    <name type="scientific">Micromonospora globbae</name>
    <dbReference type="NCBI Taxonomy" id="1894969"/>
    <lineage>
        <taxon>Bacteria</taxon>
        <taxon>Bacillati</taxon>
        <taxon>Actinomycetota</taxon>
        <taxon>Actinomycetes</taxon>
        <taxon>Micromonosporales</taxon>
        <taxon>Micromonosporaceae</taxon>
        <taxon>Micromonospora</taxon>
    </lineage>
</organism>
<evidence type="ECO:0000259" key="12">
    <source>
        <dbReference type="PROSITE" id="PS50929"/>
    </source>
</evidence>
<dbReference type="InterPro" id="IPR036640">
    <property type="entry name" value="ABC1_TM_sf"/>
</dbReference>
<dbReference type="Gene3D" id="3.40.50.300">
    <property type="entry name" value="P-loop containing nucleotide triphosphate hydrolases"/>
    <property type="match status" value="1"/>
</dbReference>
<feature type="transmembrane region" description="Helical" evidence="10">
    <location>
        <begin position="27"/>
        <end position="48"/>
    </location>
</feature>
<dbReference type="FunFam" id="3.40.50.300:FF:001001">
    <property type="entry name" value="Multidrug ABC transporter ATP-binding protein"/>
    <property type="match status" value="1"/>
</dbReference>
<feature type="domain" description="ABC transporter" evidence="11">
    <location>
        <begin position="386"/>
        <end position="620"/>
    </location>
</feature>
<keyword evidence="2" id="KW-0813">Transport</keyword>
<proteinExistence type="predicted"/>
<sequence length="625" mass="65363">MSTTLPVADAAQVRRYARTLVRRHPRALGAALGLHALAAAAGLVAPRLLGDLVEAISRGTSRMTVDRIALLIAGFVVVQAVLTRFAHLASARLGERVLAQLREEFVDRVLALPLATVERAGTGDLLTRTSRDVSALSRTVRLAVPETLVAIVTAGFIIGALLLVGPLLALPCLIAVPVLWAGTRWYLRRAPAGYLRENAAYSDITDGISETVEGSRTTEALRQQARRRARTNADIRRSYAAERYTLFLRTVFFPVAEIGYVVPVVATLVIGGWFHLKGWVSLGQVTAATLYVQQLVDPVDRLLSWLDEVQVGGASMARLLGVAEPDERSRAGGAAGAADAAGAALGVGGAGGAGAALGVGGAGGAGAALGAARPVGADDPDGDRRLVARDVRYAYRTGRDVLHEVTLIPEPGEKLAVVGPSGAGKSTLGRLLAGVHAPQGGSVTVAGRRLDTLPLAELRSHVALVTQEHHVFIGTLRENVAMVKPSATDADVRAALAAVAALDWAEALPDGLDTMVGSGGHPLSPAQAQQLALARLVLADPHTLVLDEATSLIDPRAARELERSLAAVLRGRTVIAIAHRLFSAHDADRVAVVEDGRITELGSHDELVAAGGSYAALWHSWHGTP</sequence>
<evidence type="ECO:0000256" key="1">
    <source>
        <dbReference type="ARBA" id="ARBA00004651"/>
    </source>
</evidence>
<dbReference type="SUPFAM" id="SSF52540">
    <property type="entry name" value="P-loop containing nucleoside triphosphate hydrolases"/>
    <property type="match status" value="1"/>
</dbReference>
<keyword evidence="4" id="KW-0997">Cell inner membrane</keyword>
<dbReference type="SMART" id="SM00382">
    <property type="entry name" value="AAA"/>
    <property type="match status" value="1"/>
</dbReference>